<reference evidence="3" key="1">
    <citation type="submission" date="2017-11" db="EMBL/GenBank/DDBJ databases">
        <authorList>
            <person name="Kuznetsova I."/>
            <person name="Sazanova A."/>
            <person name="Chirak E."/>
            <person name="Safronova V."/>
            <person name="Willems A."/>
        </authorList>
    </citation>
    <scope>NUCLEOTIDE SEQUENCE [LARGE SCALE GENOMIC DNA]</scope>
    <source>
        <strain evidence="3">PEPV15</strain>
    </source>
</reference>
<feature type="region of interest" description="Disordered" evidence="1">
    <location>
        <begin position="43"/>
        <end position="63"/>
    </location>
</feature>
<sequence>MMSVMHSIPATFSALPDANVAVLTLPLVGRDGAKRRGEVLLDEGSPLPAALQPPSPQGGWQERQRSFQVGELPNTTSSAIDNFLETQL</sequence>
<dbReference type="EMBL" id="PGGN01000001">
    <property type="protein sequence ID" value="PSH59807.1"/>
    <property type="molecule type" value="Genomic_DNA"/>
</dbReference>
<organism evidence="2 3">
    <name type="scientific">Phyllobacterium endophyticum</name>
    <dbReference type="NCBI Taxonomy" id="1149773"/>
    <lineage>
        <taxon>Bacteria</taxon>
        <taxon>Pseudomonadati</taxon>
        <taxon>Pseudomonadota</taxon>
        <taxon>Alphaproteobacteria</taxon>
        <taxon>Hyphomicrobiales</taxon>
        <taxon>Phyllobacteriaceae</taxon>
        <taxon>Phyllobacterium</taxon>
    </lineage>
</organism>
<evidence type="ECO:0000313" key="2">
    <source>
        <dbReference type="EMBL" id="PSH59807.1"/>
    </source>
</evidence>
<gene>
    <name evidence="2" type="ORF">CU100_03335</name>
</gene>
<proteinExistence type="predicted"/>
<name>A0A2P7B007_9HYPH</name>
<dbReference type="Proteomes" id="UP000241158">
    <property type="component" value="Unassembled WGS sequence"/>
</dbReference>
<evidence type="ECO:0000313" key="3">
    <source>
        <dbReference type="Proteomes" id="UP000241158"/>
    </source>
</evidence>
<evidence type="ECO:0000256" key="1">
    <source>
        <dbReference type="SAM" id="MobiDB-lite"/>
    </source>
</evidence>
<keyword evidence="3" id="KW-1185">Reference proteome</keyword>
<dbReference type="AlphaFoldDB" id="A0A2P7B007"/>
<accession>A0A2P7B007</accession>
<protein>
    <submittedName>
        <fullName evidence="2">Uncharacterized protein</fullName>
    </submittedName>
</protein>
<comment type="caution">
    <text evidence="2">The sequence shown here is derived from an EMBL/GenBank/DDBJ whole genome shotgun (WGS) entry which is preliminary data.</text>
</comment>